<feature type="transmembrane region" description="Helical" evidence="7">
    <location>
        <begin position="375"/>
        <end position="394"/>
    </location>
</feature>
<evidence type="ECO:0000259" key="9">
    <source>
        <dbReference type="Pfam" id="PF12704"/>
    </source>
</evidence>
<dbReference type="eggNOG" id="COG0577">
    <property type="taxonomic scope" value="Bacteria"/>
</dbReference>
<gene>
    <name evidence="10" type="ORF">Desaf_0483</name>
</gene>
<dbReference type="STRING" id="690850.Desaf_0483"/>
<evidence type="ECO:0000313" key="11">
    <source>
        <dbReference type="Proteomes" id="UP000007844"/>
    </source>
</evidence>
<evidence type="ECO:0000313" key="10">
    <source>
        <dbReference type="EMBL" id="EGJ48837.1"/>
    </source>
</evidence>
<evidence type="ECO:0000256" key="3">
    <source>
        <dbReference type="ARBA" id="ARBA00022692"/>
    </source>
</evidence>
<dbReference type="GO" id="GO:0022857">
    <property type="term" value="F:transmembrane transporter activity"/>
    <property type="evidence" value="ECO:0007669"/>
    <property type="project" value="TreeGrafter"/>
</dbReference>
<protein>
    <submittedName>
        <fullName evidence="10">Uncharacterized protein</fullName>
    </submittedName>
</protein>
<evidence type="ECO:0000256" key="1">
    <source>
        <dbReference type="ARBA" id="ARBA00004651"/>
    </source>
</evidence>
<keyword evidence="11" id="KW-1185">Reference proteome</keyword>
<keyword evidence="5 7" id="KW-0472">Membrane</keyword>
<dbReference type="AlphaFoldDB" id="F3YUF5"/>
<dbReference type="GO" id="GO:0005886">
    <property type="term" value="C:plasma membrane"/>
    <property type="evidence" value="ECO:0007669"/>
    <property type="project" value="UniProtKB-SubCell"/>
</dbReference>
<feature type="transmembrane region" description="Helical" evidence="7">
    <location>
        <begin position="332"/>
        <end position="355"/>
    </location>
</feature>
<evidence type="ECO:0000256" key="7">
    <source>
        <dbReference type="SAM" id="Phobius"/>
    </source>
</evidence>
<accession>F3YUF5</accession>
<feature type="transmembrane region" description="Helical" evidence="7">
    <location>
        <begin position="286"/>
        <end position="311"/>
    </location>
</feature>
<dbReference type="RefSeq" id="WP_014258683.1">
    <property type="nucleotide sequence ID" value="NC_016629.1"/>
</dbReference>
<evidence type="ECO:0000256" key="4">
    <source>
        <dbReference type="ARBA" id="ARBA00022989"/>
    </source>
</evidence>
<reference evidence="10 11" key="1">
    <citation type="journal article" date="2011" name="J. Bacteriol.">
        <title>Genome sequence of the mercury-methylating and pleomorphic Desulfovibrio africanus Strain Walvis Bay.</title>
        <authorList>
            <person name="Brown S.D."/>
            <person name="Wall J.D."/>
            <person name="Kucken A.M."/>
            <person name="Gilmour C.C."/>
            <person name="Podar M."/>
            <person name="Brandt C.C."/>
            <person name="Teshima H."/>
            <person name="Detter J.C."/>
            <person name="Han C.S."/>
            <person name="Land M.L."/>
            <person name="Lucas S."/>
            <person name="Han J."/>
            <person name="Pennacchio L."/>
            <person name="Nolan M."/>
            <person name="Pitluck S."/>
            <person name="Woyke T."/>
            <person name="Goodwin L."/>
            <person name="Palumbo A.V."/>
            <person name="Elias D.A."/>
        </authorList>
    </citation>
    <scope>NUCLEOTIDE SEQUENCE [LARGE SCALE GENOMIC DNA]</scope>
    <source>
        <strain evidence="10 11">Walvis Bay</strain>
    </source>
</reference>
<evidence type="ECO:0000256" key="6">
    <source>
        <dbReference type="ARBA" id="ARBA00038076"/>
    </source>
</evidence>
<evidence type="ECO:0000256" key="2">
    <source>
        <dbReference type="ARBA" id="ARBA00022475"/>
    </source>
</evidence>
<evidence type="ECO:0000256" key="5">
    <source>
        <dbReference type="ARBA" id="ARBA00023136"/>
    </source>
</evidence>
<name>F3YUF5_DESAF</name>
<comment type="similarity">
    <text evidence="6">Belongs to the ABC-4 integral membrane protein family.</text>
</comment>
<dbReference type="PANTHER" id="PTHR30572:SF4">
    <property type="entry name" value="ABC TRANSPORTER PERMEASE YTRF"/>
    <property type="match status" value="1"/>
</dbReference>
<dbReference type="KEGG" id="daf:Desaf_0483"/>
<dbReference type="InterPro" id="IPR003838">
    <property type="entry name" value="ABC3_permease_C"/>
</dbReference>
<feature type="domain" description="ABC3 transporter permease C-terminal" evidence="8">
    <location>
        <begin position="293"/>
        <end position="405"/>
    </location>
</feature>
<evidence type="ECO:0000259" key="8">
    <source>
        <dbReference type="Pfam" id="PF02687"/>
    </source>
</evidence>
<feature type="domain" description="MacB-like periplasmic core" evidence="9">
    <location>
        <begin position="28"/>
        <end position="250"/>
    </location>
</feature>
<dbReference type="EMBL" id="CP003221">
    <property type="protein sequence ID" value="EGJ48837.1"/>
    <property type="molecule type" value="Genomic_DNA"/>
</dbReference>
<dbReference type="PANTHER" id="PTHR30572">
    <property type="entry name" value="MEMBRANE COMPONENT OF TRANSPORTER-RELATED"/>
    <property type="match status" value="1"/>
</dbReference>
<dbReference type="Pfam" id="PF02687">
    <property type="entry name" value="FtsX"/>
    <property type="match status" value="1"/>
</dbReference>
<dbReference type="Pfam" id="PF12704">
    <property type="entry name" value="MacB_PCD"/>
    <property type="match status" value="1"/>
</dbReference>
<keyword evidence="4 7" id="KW-1133">Transmembrane helix</keyword>
<dbReference type="HOGENOM" id="CLU_000604_8_0_7"/>
<proteinExistence type="inferred from homology"/>
<keyword evidence="3 7" id="KW-0812">Transmembrane</keyword>
<dbReference type="Proteomes" id="UP000007844">
    <property type="component" value="Chromosome"/>
</dbReference>
<comment type="subcellular location">
    <subcellularLocation>
        <location evidence="1">Cell membrane</location>
        <topology evidence="1">Multi-pass membrane protein</topology>
    </subcellularLocation>
</comment>
<keyword evidence="2" id="KW-1003">Cell membrane</keyword>
<dbReference type="InterPro" id="IPR025857">
    <property type="entry name" value="MacB_PCD"/>
</dbReference>
<dbReference type="InterPro" id="IPR050250">
    <property type="entry name" value="Macrolide_Exporter_MacB"/>
</dbReference>
<organism evidence="10 11">
    <name type="scientific">Desulfocurvibacter africanus subsp. africanus str. Walvis Bay</name>
    <dbReference type="NCBI Taxonomy" id="690850"/>
    <lineage>
        <taxon>Bacteria</taxon>
        <taxon>Pseudomonadati</taxon>
        <taxon>Thermodesulfobacteriota</taxon>
        <taxon>Desulfovibrionia</taxon>
        <taxon>Desulfovibrionales</taxon>
        <taxon>Desulfovibrionaceae</taxon>
        <taxon>Desulfocurvibacter</taxon>
    </lineage>
</organism>
<sequence>MPGLRRMARLERIGRMAAQALWAYRLRSLFVVLGVGLGIASLTIIVAAVDGAQRKAREITENFGPDAAFVLGGDVLNRAVGMRTLTLSWTDLERIRQSLPGAYLVVPMRAKRNLKLRYGGTTIDLDSAIGSSANYAKAWDWPLAEGRDLNEEDVERGARVVLLGVVPTRELFGRRSPVGQTVYVNSIPFQVVGTLTERGASGGPGNPDERIVMPLTTLTQRFNLDRQYFRALRIKFRDPENMEANRENLRSFLRHLHGLGPGDPDDFTILTADEVLAFLSVIQGGLMVFLGVTSMVAMTVGGFVLANLFYLSVSERTKEIGLKKAVGASSSAILLQFLAEAVLLTLIGALVGVALGMGAAQFLERLEILEIQLSWRIFGIALFASLGIGVLFGLRPARSAARLDPIEALRG</sequence>